<evidence type="ECO:0000313" key="3">
    <source>
        <dbReference type="EMBL" id="GGL34182.1"/>
    </source>
</evidence>
<reference evidence="3 4" key="1">
    <citation type="journal article" date="2019" name="Int. J. Syst. Evol. Microbiol.">
        <title>The Global Catalogue of Microorganisms (GCM) 10K type strain sequencing project: providing services to taxonomists for standard genome sequencing and annotation.</title>
        <authorList>
            <consortium name="The Broad Institute Genomics Platform"/>
            <consortium name="The Broad Institute Genome Sequencing Center for Infectious Disease"/>
            <person name="Wu L."/>
            <person name="Ma J."/>
        </authorList>
    </citation>
    <scope>NUCLEOTIDE SEQUENCE [LARGE SCALE GENOMIC DNA]</scope>
    <source>
        <strain evidence="3 4">JCM 19585</strain>
    </source>
</reference>
<comment type="caution">
    <text evidence="3">The sequence shown here is derived from an EMBL/GenBank/DDBJ whole genome shotgun (WGS) entry which is preliminary data.</text>
</comment>
<keyword evidence="1" id="KW-0812">Transmembrane</keyword>
<evidence type="ECO:0000313" key="4">
    <source>
        <dbReference type="Proteomes" id="UP000628840"/>
    </source>
</evidence>
<protein>
    <recommendedName>
        <fullName evidence="2">DUF8107 domain-containing protein</fullName>
    </recommendedName>
</protein>
<dbReference type="RefSeq" id="WP_188882723.1">
    <property type="nucleotide sequence ID" value="NZ_BMPF01000002.1"/>
</dbReference>
<organism evidence="3 4">
    <name type="scientific">Halarchaeum grantii</name>
    <dbReference type="NCBI Taxonomy" id="1193105"/>
    <lineage>
        <taxon>Archaea</taxon>
        <taxon>Methanobacteriati</taxon>
        <taxon>Methanobacteriota</taxon>
        <taxon>Stenosarchaea group</taxon>
        <taxon>Halobacteria</taxon>
        <taxon>Halobacteriales</taxon>
        <taxon>Halobacteriaceae</taxon>
    </lineage>
</organism>
<dbReference type="Pfam" id="PF26409">
    <property type="entry name" value="DUF8107"/>
    <property type="match status" value="1"/>
</dbReference>
<name>A0A830EVM5_9EURY</name>
<evidence type="ECO:0000259" key="2">
    <source>
        <dbReference type="Pfam" id="PF26409"/>
    </source>
</evidence>
<dbReference type="Proteomes" id="UP000628840">
    <property type="component" value="Unassembled WGS sequence"/>
</dbReference>
<proteinExistence type="predicted"/>
<evidence type="ECO:0000256" key="1">
    <source>
        <dbReference type="SAM" id="Phobius"/>
    </source>
</evidence>
<dbReference type="EMBL" id="BMPF01000002">
    <property type="protein sequence ID" value="GGL34182.1"/>
    <property type="molecule type" value="Genomic_DNA"/>
</dbReference>
<sequence length="83" mass="9110">MENTVLWLDLGFRREITTRGEETPYLVDGNTGVIYPLAALLSPLFVLAVVYGASIVGYPRFSPLLVITIAVALLVLTYLAVLR</sequence>
<dbReference type="InterPro" id="IPR058420">
    <property type="entry name" value="DUF8107"/>
</dbReference>
<dbReference type="AlphaFoldDB" id="A0A830EVM5"/>
<gene>
    <name evidence="3" type="ORF">GCM10009037_17240</name>
</gene>
<keyword evidence="4" id="KW-1185">Reference proteome</keyword>
<accession>A0A830EVM5</accession>
<feature type="transmembrane region" description="Helical" evidence="1">
    <location>
        <begin position="33"/>
        <end position="54"/>
    </location>
</feature>
<feature type="domain" description="DUF8107" evidence="2">
    <location>
        <begin position="29"/>
        <end position="81"/>
    </location>
</feature>
<keyword evidence="1" id="KW-0472">Membrane</keyword>
<feature type="transmembrane region" description="Helical" evidence="1">
    <location>
        <begin position="61"/>
        <end position="81"/>
    </location>
</feature>
<keyword evidence="1" id="KW-1133">Transmembrane helix</keyword>